<dbReference type="Pfam" id="PF07460">
    <property type="entry name" value="NUMOD3"/>
    <property type="match status" value="2"/>
</dbReference>
<dbReference type="Proteomes" id="UP000249949">
    <property type="component" value="Chromosome"/>
</dbReference>
<feature type="domain" description="Nuclease associated modular" evidence="2">
    <location>
        <begin position="138"/>
        <end position="154"/>
    </location>
</feature>
<feature type="domain" description="Nuclease associated modular" evidence="2">
    <location>
        <begin position="219"/>
        <end position="235"/>
    </location>
</feature>
<dbReference type="EMBL" id="CP021324">
    <property type="protein sequence ID" value="ARS64830.1"/>
    <property type="molecule type" value="Genomic_DNA"/>
</dbReference>
<evidence type="ECO:0000259" key="2">
    <source>
        <dbReference type="SMART" id="SM00496"/>
    </source>
</evidence>
<dbReference type="SMART" id="SM00496">
    <property type="entry name" value="IENR2"/>
    <property type="match status" value="5"/>
</dbReference>
<gene>
    <name evidence="3" type="ORF">NMSP_1215</name>
</gene>
<dbReference type="Gene3D" id="3.40.960.10">
    <property type="entry name" value="VSR Endonuclease"/>
    <property type="match status" value="1"/>
</dbReference>
<dbReference type="InterPro" id="IPR011335">
    <property type="entry name" value="Restrct_endonuc-II-like"/>
</dbReference>
<keyword evidence="4" id="KW-1185">Reference proteome</keyword>
<dbReference type="GO" id="GO:0003677">
    <property type="term" value="F:DNA binding"/>
    <property type="evidence" value="ECO:0007669"/>
    <property type="project" value="InterPro"/>
</dbReference>
<feature type="domain" description="Nuclease associated modular" evidence="2">
    <location>
        <begin position="94"/>
        <end position="110"/>
    </location>
</feature>
<reference evidence="3 4" key="1">
    <citation type="journal article" date="2017" name="Environ. Microbiol.">
        <title>Genome and epigenome of a novel marine Thaumarchaeota strain suggest viral infection, phosphorothioation DNA modification and multiple restriction systems.</title>
        <authorList>
            <person name="Ahlgren N.A."/>
            <person name="Chen Y."/>
            <person name="Needham D.M."/>
            <person name="Parada A.E."/>
            <person name="Sachdeva R."/>
            <person name="Trinh V."/>
            <person name="Chen T."/>
            <person name="Fuhrman J.A."/>
        </authorList>
    </citation>
    <scope>NUCLEOTIDE SEQUENCE [LARGE SCALE GENOMIC DNA]</scope>
    <source>
        <strain evidence="3 4">SPOT01</strain>
    </source>
</reference>
<dbReference type="KEGG" id="nct:NMSP_1215"/>
<feature type="domain" description="Nuclease associated modular" evidence="2">
    <location>
        <begin position="68"/>
        <end position="84"/>
    </location>
</feature>
<proteinExistence type="predicted"/>
<evidence type="ECO:0000256" key="1">
    <source>
        <dbReference type="SAM" id="MobiDB-lite"/>
    </source>
</evidence>
<evidence type="ECO:0000313" key="3">
    <source>
        <dbReference type="EMBL" id="ARS64830.1"/>
    </source>
</evidence>
<feature type="domain" description="Nuclease associated modular" evidence="2">
    <location>
        <begin position="202"/>
        <end position="218"/>
    </location>
</feature>
<accession>A0A2Z2HVJ4</accession>
<feature type="region of interest" description="Disordered" evidence="1">
    <location>
        <begin position="82"/>
        <end position="150"/>
    </location>
</feature>
<protein>
    <submittedName>
        <fullName evidence="3">NUMOD3 motif (2 copies)</fullName>
    </submittedName>
</protein>
<dbReference type="AlphaFoldDB" id="A0A2Z2HVJ4"/>
<organism evidence="3 4">
    <name type="scientific">Candidatus Nitrosomarinus catalinensis</name>
    <dbReference type="NCBI Taxonomy" id="1898749"/>
    <lineage>
        <taxon>Archaea</taxon>
        <taxon>Nitrososphaerota</taxon>
        <taxon>Nitrososphaeria</taxon>
        <taxon>Nitrosopumilales</taxon>
        <taxon>Nitrosopumilaceae</taxon>
        <taxon>Candidatus Nitrosomarinus</taxon>
    </lineage>
</organism>
<dbReference type="InterPro" id="IPR003611">
    <property type="entry name" value="NUMOD3"/>
</dbReference>
<evidence type="ECO:0000313" key="4">
    <source>
        <dbReference type="Proteomes" id="UP000249949"/>
    </source>
</evidence>
<name>A0A2Z2HVJ4_9ARCH</name>
<dbReference type="SUPFAM" id="SSF52980">
    <property type="entry name" value="Restriction endonuclease-like"/>
    <property type="match status" value="1"/>
</dbReference>
<sequence>MFNILKIVLIRICSIDNCNKKHKAKGFCYTHYIRFHKHGDPLFKEDPEIIRKRRSESHKGQTAWNKGKTGIYSEETKKKMSVSQFKKGMTPHNKGKKATVEEKKKISEAMNRPEVKKKLSKSKMGIKNPMYGKPSHNRGKSPSSETRKKISESLKKIVKIYSKEERDRMSKRMKEWHENHVHPRKGLKDTPETFKKKSLAQRGKKKSKEHIAKIALANTGRVANHQTRAKISAARAKQKFPYRDTKIELLTQSILEENNIPFKKHRNYKLSESNHQADITIEPDKIIEVNGDYWHFNPKIYHAESTQKLRDKSILAKEKWAYDKYIIDEMKYLGFKVLVVWESELKDELDKTTKKILKFAKS</sequence>
<feature type="compositionally biased region" description="Basic and acidic residues" evidence="1">
    <location>
        <begin position="98"/>
        <end position="117"/>
    </location>
</feature>